<organism evidence="1">
    <name type="scientific">Lepeophtheirus salmonis</name>
    <name type="common">Salmon louse</name>
    <name type="synonym">Caligus salmonis</name>
    <dbReference type="NCBI Taxonomy" id="72036"/>
    <lineage>
        <taxon>Eukaryota</taxon>
        <taxon>Metazoa</taxon>
        <taxon>Ecdysozoa</taxon>
        <taxon>Arthropoda</taxon>
        <taxon>Crustacea</taxon>
        <taxon>Multicrustacea</taxon>
        <taxon>Hexanauplia</taxon>
        <taxon>Copepoda</taxon>
        <taxon>Siphonostomatoida</taxon>
        <taxon>Caligidae</taxon>
        <taxon>Lepeophtheirus</taxon>
    </lineage>
</organism>
<accession>A0A0K2UWZ1</accession>
<evidence type="ECO:0000313" key="1">
    <source>
        <dbReference type="EMBL" id="CDW42600.1"/>
    </source>
</evidence>
<name>A0A0K2UWZ1_LEPSM</name>
<dbReference type="EMBL" id="HACA01025239">
    <property type="protein sequence ID" value="CDW42600.1"/>
    <property type="molecule type" value="Transcribed_RNA"/>
</dbReference>
<sequence>MDKTGLIRTNATLYTMENLELFQKV</sequence>
<protein>
    <submittedName>
        <fullName evidence="1">Uncharacterized protein</fullName>
    </submittedName>
</protein>
<reference evidence="1" key="1">
    <citation type="submission" date="2014-05" db="EMBL/GenBank/DDBJ databases">
        <authorList>
            <person name="Chronopoulou M."/>
        </authorList>
    </citation>
    <scope>NUCLEOTIDE SEQUENCE</scope>
    <source>
        <tissue evidence="1">Whole organism</tissue>
    </source>
</reference>
<proteinExistence type="predicted"/>
<dbReference type="AlphaFoldDB" id="A0A0K2UWZ1"/>